<dbReference type="GO" id="GO:1904659">
    <property type="term" value="P:D-glucose transmembrane transport"/>
    <property type="evidence" value="ECO:0007669"/>
    <property type="project" value="TreeGrafter"/>
</dbReference>
<dbReference type="AlphaFoldDB" id="A0A8K0IE31"/>
<dbReference type="Pfam" id="PF00083">
    <property type="entry name" value="Sugar_tr"/>
    <property type="match status" value="1"/>
</dbReference>
<keyword evidence="6 7" id="KW-0472">Membrane</keyword>
<feature type="transmembrane region" description="Helical" evidence="7">
    <location>
        <begin position="231"/>
        <end position="262"/>
    </location>
</feature>
<dbReference type="PROSITE" id="PS00216">
    <property type="entry name" value="SUGAR_TRANSPORT_1"/>
    <property type="match status" value="1"/>
</dbReference>
<evidence type="ECO:0000256" key="5">
    <source>
        <dbReference type="ARBA" id="ARBA00022989"/>
    </source>
</evidence>
<proteinExistence type="inferred from homology"/>
<name>A0A8K0IE31_COCNU</name>
<organism evidence="9 10">
    <name type="scientific">Cocos nucifera</name>
    <name type="common">Coconut palm</name>
    <dbReference type="NCBI Taxonomy" id="13894"/>
    <lineage>
        <taxon>Eukaryota</taxon>
        <taxon>Viridiplantae</taxon>
        <taxon>Streptophyta</taxon>
        <taxon>Embryophyta</taxon>
        <taxon>Tracheophyta</taxon>
        <taxon>Spermatophyta</taxon>
        <taxon>Magnoliopsida</taxon>
        <taxon>Liliopsida</taxon>
        <taxon>Arecaceae</taxon>
        <taxon>Arecoideae</taxon>
        <taxon>Cocoseae</taxon>
        <taxon>Attaleinae</taxon>
        <taxon>Cocos</taxon>
    </lineage>
</organism>
<evidence type="ECO:0000256" key="4">
    <source>
        <dbReference type="ARBA" id="ARBA00022692"/>
    </source>
</evidence>
<dbReference type="InterPro" id="IPR005828">
    <property type="entry name" value="MFS_sugar_transport-like"/>
</dbReference>
<feature type="transmembrane region" description="Helical" evidence="7">
    <location>
        <begin position="41"/>
        <end position="61"/>
    </location>
</feature>
<evidence type="ECO:0000256" key="2">
    <source>
        <dbReference type="ARBA" id="ARBA00010992"/>
    </source>
</evidence>
<dbReference type="GO" id="GO:0016020">
    <property type="term" value="C:membrane"/>
    <property type="evidence" value="ECO:0007669"/>
    <property type="project" value="UniProtKB-SubCell"/>
</dbReference>
<gene>
    <name evidence="9" type="ORF">COCNU_07G002880</name>
</gene>
<dbReference type="Proteomes" id="UP000797356">
    <property type="component" value="Chromosome 7"/>
</dbReference>
<dbReference type="PANTHER" id="PTHR48023">
    <property type="entry name" value="D-XYLOSE-PROTON SYMPORTER-LIKE 2"/>
    <property type="match status" value="1"/>
</dbReference>
<feature type="transmembrane region" description="Helical" evidence="7">
    <location>
        <begin position="197"/>
        <end position="219"/>
    </location>
</feature>
<protein>
    <submittedName>
        <fullName evidence="9">D-xylose-proton symporter-like 2</fullName>
    </submittedName>
</protein>
<dbReference type="InterPro" id="IPR020846">
    <property type="entry name" value="MFS_dom"/>
</dbReference>
<evidence type="ECO:0000313" key="9">
    <source>
        <dbReference type="EMBL" id="KAG1354176.1"/>
    </source>
</evidence>
<comment type="similarity">
    <text evidence="2">Belongs to the major facilitator superfamily. Sugar transporter (TC 2.A.1.1) family.</text>
</comment>
<dbReference type="GO" id="GO:0022857">
    <property type="term" value="F:transmembrane transporter activity"/>
    <property type="evidence" value="ECO:0007669"/>
    <property type="project" value="InterPro"/>
</dbReference>
<keyword evidence="3" id="KW-0813">Transport</keyword>
<dbReference type="PROSITE" id="PS50850">
    <property type="entry name" value="MFS"/>
    <property type="match status" value="1"/>
</dbReference>
<feature type="transmembrane region" description="Helical" evidence="7">
    <location>
        <begin position="66"/>
        <end position="85"/>
    </location>
</feature>
<feature type="domain" description="Major facilitator superfamily (MFS) profile" evidence="8">
    <location>
        <begin position="1"/>
        <end position="278"/>
    </location>
</feature>
<evidence type="ECO:0000256" key="3">
    <source>
        <dbReference type="ARBA" id="ARBA00022448"/>
    </source>
</evidence>
<evidence type="ECO:0000256" key="6">
    <source>
        <dbReference type="ARBA" id="ARBA00023136"/>
    </source>
</evidence>
<dbReference type="EMBL" id="CM017878">
    <property type="protein sequence ID" value="KAG1354176.1"/>
    <property type="molecule type" value="Genomic_DNA"/>
</dbReference>
<dbReference type="SUPFAM" id="SSF103473">
    <property type="entry name" value="MFS general substrate transporter"/>
    <property type="match status" value="1"/>
</dbReference>
<dbReference type="PANTHER" id="PTHR48023:SF4">
    <property type="entry name" value="D-XYLOSE-PROTON SYMPORTER-LIKE 2"/>
    <property type="match status" value="1"/>
</dbReference>
<keyword evidence="10" id="KW-1185">Reference proteome</keyword>
<evidence type="ECO:0000313" key="10">
    <source>
        <dbReference type="Proteomes" id="UP000797356"/>
    </source>
</evidence>
<dbReference type="OrthoDB" id="6612291at2759"/>
<sequence>MQVSGSLYGALIGSVLAFNIADFLETAPSQIRGILISLEEFFVVIGMLSGYVAGSFVVGLVAGWRYIYVTSSPVCLIMGIGMWWLPPSPRWLLLCAIQGERNMSDAKEFAICCLCWLRGQTVDGSASKQIDAILNELSYADQEKQATLHEIFQGKCLKALVIGAGLVFFQQVTGQPSVLYYAATILQSAGFSAASDAIRVSILLGLLKLVMAGTAVLVVDRLGRRPLLIGGVSWIALVGTGILFAGFGIIAVAALLFIFFVIPETKGLTLEEIEAKIL</sequence>
<reference evidence="9" key="2">
    <citation type="submission" date="2019-07" db="EMBL/GenBank/DDBJ databases">
        <authorList>
            <person name="Yang Y."/>
            <person name="Bocs S."/>
            <person name="Baudouin L."/>
        </authorList>
    </citation>
    <scope>NUCLEOTIDE SEQUENCE</scope>
    <source>
        <tissue evidence="9">Spear leaf of Hainan Tall coconut</tissue>
    </source>
</reference>
<dbReference type="InterPro" id="IPR036259">
    <property type="entry name" value="MFS_trans_sf"/>
</dbReference>
<evidence type="ECO:0000259" key="8">
    <source>
        <dbReference type="PROSITE" id="PS50850"/>
    </source>
</evidence>
<keyword evidence="4 7" id="KW-0812">Transmembrane</keyword>
<comment type="caution">
    <text evidence="9">The sequence shown here is derived from an EMBL/GenBank/DDBJ whole genome shotgun (WGS) entry which is preliminary data.</text>
</comment>
<reference evidence="9" key="1">
    <citation type="journal article" date="2017" name="Gigascience">
        <title>The genome draft of coconut (Cocos nucifera).</title>
        <authorList>
            <person name="Xiao Y."/>
            <person name="Xu P."/>
            <person name="Fan H."/>
            <person name="Baudouin L."/>
            <person name="Xia W."/>
            <person name="Bocs S."/>
            <person name="Xu J."/>
            <person name="Li Q."/>
            <person name="Guo A."/>
            <person name="Zhou L."/>
            <person name="Li J."/>
            <person name="Wu Y."/>
            <person name="Ma Z."/>
            <person name="Armero A."/>
            <person name="Issali A.E."/>
            <person name="Liu N."/>
            <person name="Peng M."/>
            <person name="Yang Y."/>
        </authorList>
    </citation>
    <scope>NUCLEOTIDE SEQUENCE</scope>
    <source>
        <tissue evidence="9">Spear leaf of Hainan Tall coconut</tissue>
    </source>
</reference>
<dbReference type="InterPro" id="IPR050820">
    <property type="entry name" value="MFS_Sugar_Transporter"/>
</dbReference>
<dbReference type="Gene3D" id="1.20.1250.20">
    <property type="entry name" value="MFS general substrate transporter like domains"/>
    <property type="match status" value="3"/>
</dbReference>
<comment type="subcellular location">
    <subcellularLocation>
        <location evidence="1">Membrane</location>
        <topology evidence="1">Multi-pass membrane protein</topology>
    </subcellularLocation>
</comment>
<evidence type="ECO:0000256" key="1">
    <source>
        <dbReference type="ARBA" id="ARBA00004141"/>
    </source>
</evidence>
<keyword evidence="5 7" id="KW-1133">Transmembrane helix</keyword>
<accession>A0A8K0IE31</accession>
<dbReference type="InterPro" id="IPR005829">
    <property type="entry name" value="Sugar_transporter_CS"/>
</dbReference>
<evidence type="ECO:0000256" key="7">
    <source>
        <dbReference type="SAM" id="Phobius"/>
    </source>
</evidence>